<keyword evidence="2" id="KW-0560">Oxidoreductase</keyword>
<sequence>MGNLNGKVAVITGAGQGIGRAIALRLAEDGADIAVCDISEKTGKKVAGEVLKKGRQSLFVKVDVTNSKMVKDMVKKIIDRFGKINIFVANAAISQVKKFLDITENDWNKMITTNLTSVF</sequence>
<dbReference type="Pfam" id="PF00106">
    <property type="entry name" value="adh_short"/>
    <property type="match status" value="1"/>
</dbReference>
<evidence type="ECO:0000313" key="3">
    <source>
        <dbReference type="EMBL" id="GAH41316.1"/>
    </source>
</evidence>
<dbReference type="InterPro" id="IPR036291">
    <property type="entry name" value="NAD(P)-bd_dom_sf"/>
</dbReference>
<name>X1F6P7_9ZZZZ</name>
<dbReference type="AlphaFoldDB" id="X1F6P7"/>
<dbReference type="PANTHER" id="PTHR43669">
    <property type="entry name" value="5-KETO-D-GLUCONATE 5-REDUCTASE"/>
    <property type="match status" value="1"/>
</dbReference>
<dbReference type="PANTHER" id="PTHR43669:SF14">
    <property type="entry name" value="OXIDOREDUCTASE"/>
    <property type="match status" value="1"/>
</dbReference>
<evidence type="ECO:0000256" key="1">
    <source>
        <dbReference type="ARBA" id="ARBA00006484"/>
    </source>
</evidence>
<dbReference type="PRINTS" id="PR00081">
    <property type="entry name" value="GDHRDH"/>
</dbReference>
<dbReference type="GO" id="GO:0016491">
    <property type="term" value="F:oxidoreductase activity"/>
    <property type="evidence" value="ECO:0007669"/>
    <property type="project" value="UniProtKB-KW"/>
</dbReference>
<evidence type="ECO:0008006" key="4">
    <source>
        <dbReference type="Google" id="ProtNLM"/>
    </source>
</evidence>
<organism evidence="3">
    <name type="scientific">marine sediment metagenome</name>
    <dbReference type="NCBI Taxonomy" id="412755"/>
    <lineage>
        <taxon>unclassified sequences</taxon>
        <taxon>metagenomes</taxon>
        <taxon>ecological metagenomes</taxon>
    </lineage>
</organism>
<feature type="non-terminal residue" evidence="3">
    <location>
        <position position="119"/>
    </location>
</feature>
<accession>X1F6P7</accession>
<dbReference type="InterPro" id="IPR002347">
    <property type="entry name" value="SDR_fam"/>
</dbReference>
<comment type="similarity">
    <text evidence="1">Belongs to the short-chain dehydrogenases/reductases (SDR) family.</text>
</comment>
<protein>
    <recommendedName>
        <fullName evidence="4">SDR family NAD(P)-dependent oxidoreductase</fullName>
    </recommendedName>
</protein>
<dbReference type="SUPFAM" id="SSF51735">
    <property type="entry name" value="NAD(P)-binding Rossmann-fold domains"/>
    <property type="match status" value="1"/>
</dbReference>
<dbReference type="EMBL" id="BARU01013829">
    <property type="protein sequence ID" value="GAH41316.1"/>
    <property type="molecule type" value="Genomic_DNA"/>
</dbReference>
<comment type="caution">
    <text evidence="3">The sequence shown here is derived from an EMBL/GenBank/DDBJ whole genome shotgun (WGS) entry which is preliminary data.</text>
</comment>
<reference evidence="3" key="1">
    <citation type="journal article" date="2014" name="Front. Microbiol.">
        <title>High frequency of phylogenetically diverse reductive dehalogenase-homologous genes in deep subseafloor sedimentary metagenomes.</title>
        <authorList>
            <person name="Kawai M."/>
            <person name="Futagami T."/>
            <person name="Toyoda A."/>
            <person name="Takaki Y."/>
            <person name="Nishi S."/>
            <person name="Hori S."/>
            <person name="Arai W."/>
            <person name="Tsubouchi T."/>
            <person name="Morono Y."/>
            <person name="Uchiyama I."/>
            <person name="Ito T."/>
            <person name="Fujiyama A."/>
            <person name="Inagaki F."/>
            <person name="Takami H."/>
        </authorList>
    </citation>
    <scope>NUCLEOTIDE SEQUENCE</scope>
    <source>
        <strain evidence="3">Expedition CK06-06</strain>
    </source>
</reference>
<evidence type="ECO:0000256" key="2">
    <source>
        <dbReference type="ARBA" id="ARBA00023002"/>
    </source>
</evidence>
<gene>
    <name evidence="3" type="ORF">S03H2_24742</name>
</gene>
<dbReference type="Gene3D" id="3.40.50.720">
    <property type="entry name" value="NAD(P)-binding Rossmann-like Domain"/>
    <property type="match status" value="1"/>
</dbReference>
<proteinExistence type="inferred from homology"/>